<feature type="region of interest" description="Disordered" evidence="11">
    <location>
        <begin position="94"/>
        <end position="121"/>
    </location>
</feature>
<dbReference type="InterPro" id="IPR018764">
    <property type="entry name" value="RskA_C"/>
</dbReference>
<evidence type="ECO:0000256" key="3">
    <source>
        <dbReference type="ARBA" id="ARBA00022475"/>
    </source>
</evidence>
<evidence type="ECO:0000256" key="11">
    <source>
        <dbReference type="SAM" id="MobiDB-lite"/>
    </source>
</evidence>
<evidence type="ECO:0000256" key="12">
    <source>
        <dbReference type="SAM" id="Phobius"/>
    </source>
</evidence>
<evidence type="ECO:0000256" key="6">
    <source>
        <dbReference type="ARBA" id="ARBA00023015"/>
    </source>
</evidence>
<accession>A0ABY2JA00</accession>
<keyword evidence="5 12" id="KW-1133">Transmembrane helix</keyword>
<dbReference type="Pfam" id="PF10099">
    <property type="entry name" value="RskA_C"/>
    <property type="match status" value="1"/>
</dbReference>
<feature type="region of interest" description="Disordered" evidence="11">
    <location>
        <begin position="282"/>
        <end position="302"/>
    </location>
</feature>
<feature type="compositionally biased region" description="Polar residues" evidence="11">
    <location>
        <begin position="107"/>
        <end position="121"/>
    </location>
</feature>
<evidence type="ECO:0000256" key="8">
    <source>
        <dbReference type="ARBA" id="ARBA00023163"/>
    </source>
</evidence>
<feature type="transmembrane region" description="Helical" evidence="12">
    <location>
        <begin position="155"/>
        <end position="175"/>
    </location>
</feature>
<evidence type="ECO:0000313" key="15">
    <source>
        <dbReference type="Proteomes" id="UP000298355"/>
    </source>
</evidence>
<proteinExistence type="predicted"/>
<dbReference type="EMBL" id="SOGJ01000010">
    <property type="protein sequence ID" value="TFD00737.1"/>
    <property type="molecule type" value="Genomic_DNA"/>
</dbReference>
<evidence type="ECO:0000313" key="14">
    <source>
        <dbReference type="EMBL" id="TFD00737.1"/>
    </source>
</evidence>
<feature type="domain" description="Anti-sigma K factor RskA C-terminal" evidence="13">
    <location>
        <begin position="158"/>
        <end position="296"/>
    </location>
</feature>
<reference evidence="14 15" key="1">
    <citation type="submission" date="2019-03" db="EMBL/GenBank/DDBJ databases">
        <title>Genomics of glacier-inhabiting Cryobacterium strains.</title>
        <authorList>
            <person name="Liu Q."/>
            <person name="Xin Y.-H."/>
        </authorList>
    </citation>
    <scope>NUCLEOTIDE SEQUENCE [LARGE SCALE GENOMIC DNA]</scope>
    <source>
        <strain evidence="14 15">TMT4-23</strain>
    </source>
</reference>
<keyword evidence="3" id="KW-1003">Cell membrane</keyword>
<keyword evidence="6" id="KW-0805">Transcription regulation</keyword>
<dbReference type="PANTHER" id="PTHR37461:SF1">
    <property type="entry name" value="ANTI-SIGMA-K FACTOR RSKA"/>
    <property type="match status" value="1"/>
</dbReference>
<dbReference type="InterPro" id="IPR051474">
    <property type="entry name" value="Anti-sigma-K/W_factor"/>
</dbReference>
<dbReference type="InterPro" id="IPR041916">
    <property type="entry name" value="Anti_sigma_zinc_sf"/>
</dbReference>
<evidence type="ECO:0000256" key="7">
    <source>
        <dbReference type="ARBA" id="ARBA00023136"/>
    </source>
</evidence>
<evidence type="ECO:0000256" key="10">
    <source>
        <dbReference type="ARBA" id="ARBA00030803"/>
    </source>
</evidence>
<dbReference type="RefSeq" id="WP_134362259.1">
    <property type="nucleotide sequence ID" value="NZ_SOGJ01000010.1"/>
</dbReference>
<evidence type="ECO:0000256" key="5">
    <source>
        <dbReference type="ARBA" id="ARBA00022989"/>
    </source>
</evidence>
<sequence>MSDNTRNDDARTVSGDNPGELAGAYALNALGVEDAAAYEAHLAVSEQARIEAAELSDTAVALGLAAAPVRPSAGLKVSLMAKLASTTQLAPLTAPATTRPAEHTTPAAAQTVPSETPGPTQAVVTDAPALPSAAAAPTRGAAAERARVRWFQRPVGVLAAAAAAVALFAGGTFVGQSLESGQFEQDQAAGLVQITAAADTQRASARTTDGQEATLVWSEQSGLSALLIDDLPALSAEQDYQLWYIGGSGPVPAGTFDSSGTGTVWRVLDGSLTAGDTIGVTVEPKGGSKQPTSDPILAIQSS</sequence>
<feature type="compositionally biased region" description="Polar residues" evidence="11">
    <location>
        <begin position="289"/>
        <end position="302"/>
    </location>
</feature>
<keyword evidence="4 12" id="KW-0812">Transmembrane</keyword>
<keyword evidence="15" id="KW-1185">Reference proteome</keyword>
<dbReference type="Proteomes" id="UP000298355">
    <property type="component" value="Unassembled WGS sequence"/>
</dbReference>
<dbReference type="PANTHER" id="PTHR37461">
    <property type="entry name" value="ANTI-SIGMA-K FACTOR RSKA"/>
    <property type="match status" value="1"/>
</dbReference>
<evidence type="ECO:0000256" key="2">
    <source>
        <dbReference type="ARBA" id="ARBA00004236"/>
    </source>
</evidence>
<comment type="caution">
    <text evidence="14">The sequence shown here is derived from an EMBL/GenBank/DDBJ whole genome shotgun (WGS) entry which is preliminary data.</text>
</comment>
<gene>
    <name evidence="14" type="ORF">E3O65_02920</name>
</gene>
<evidence type="ECO:0000256" key="1">
    <source>
        <dbReference type="ARBA" id="ARBA00004167"/>
    </source>
</evidence>
<evidence type="ECO:0000259" key="13">
    <source>
        <dbReference type="Pfam" id="PF10099"/>
    </source>
</evidence>
<keyword evidence="8" id="KW-0804">Transcription</keyword>
<comment type="subcellular location">
    <subcellularLocation>
        <location evidence="2">Cell membrane</location>
    </subcellularLocation>
    <subcellularLocation>
        <location evidence="1">Membrane</location>
        <topology evidence="1">Single-pass membrane protein</topology>
    </subcellularLocation>
</comment>
<evidence type="ECO:0000256" key="9">
    <source>
        <dbReference type="ARBA" id="ARBA00029829"/>
    </source>
</evidence>
<keyword evidence="7 12" id="KW-0472">Membrane</keyword>
<protein>
    <recommendedName>
        <fullName evidence="10">Regulator of SigK</fullName>
    </recommendedName>
    <alternativeName>
        <fullName evidence="9">Sigma-K anti-sigma factor RskA</fullName>
    </alternativeName>
</protein>
<name>A0ABY2JA00_9MICO</name>
<organism evidence="14 15">
    <name type="scientific">Cryobacterium breve</name>
    <dbReference type="NCBI Taxonomy" id="1259258"/>
    <lineage>
        <taxon>Bacteria</taxon>
        <taxon>Bacillati</taxon>
        <taxon>Actinomycetota</taxon>
        <taxon>Actinomycetes</taxon>
        <taxon>Micrococcales</taxon>
        <taxon>Microbacteriaceae</taxon>
        <taxon>Cryobacterium</taxon>
    </lineage>
</organism>
<evidence type="ECO:0000256" key="4">
    <source>
        <dbReference type="ARBA" id="ARBA00022692"/>
    </source>
</evidence>
<dbReference type="Gene3D" id="1.10.10.1320">
    <property type="entry name" value="Anti-sigma factor, zinc-finger domain"/>
    <property type="match status" value="1"/>
</dbReference>